<keyword evidence="3" id="KW-1185">Reference proteome</keyword>
<reference evidence="2 3" key="1">
    <citation type="submission" date="2019-02" db="EMBL/GenBank/DDBJ databases">
        <title>Genomic Encyclopedia of Type Strains, Phase IV (KMG-IV): sequencing the most valuable type-strain genomes for metagenomic binning, comparative biology and taxonomic classification.</title>
        <authorList>
            <person name="Goeker M."/>
        </authorList>
    </citation>
    <scope>NUCLEOTIDE SEQUENCE [LARGE SCALE GENOMIC DNA]</scope>
    <source>
        <strain evidence="2 3">DSM 45622</strain>
    </source>
</reference>
<dbReference type="AlphaFoldDB" id="A0A4V2F543"/>
<protein>
    <submittedName>
        <fullName evidence="2">Uncharacterized protein</fullName>
    </submittedName>
</protein>
<dbReference type="Proteomes" id="UP000293638">
    <property type="component" value="Unassembled WGS sequence"/>
</dbReference>
<proteinExistence type="predicted"/>
<sequence length="117" mass="12715">MLGKLLHRDRTPTDDRWQVVTVAVPPGEVVVPPPLAGRDDVDWKLRPAPGDRGSELAAHPRPGGPSDADLRQLLRETKQLIEVGELLQADSPGTSEKTLLNAPLRAITGRAERLGHK</sequence>
<name>A0A4V2F543_9ACTN</name>
<dbReference type="RefSeq" id="WP_130491579.1">
    <property type="nucleotide sequence ID" value="NZ_SGXD01000001.1"/>
</dbReference>
<feature type="region of interest" description="Disordered" evidence="1">
    <location>
        <begin position="31"/>
        <end position="66"/>
    </location>
</feature>
<accession>A0A4V2F543</accession>
<evidence type="ECO:0000313" key="2">
    <source>
        <dbReference type="EMBL" id="RZS91519.1"/>
    </source>
</evidence>
<evidence type="ECO:0000256" key="1">
    <source>
        <dbReference type="SAM" id="MobiDB-lite"/>
    </source>
</evidence>
<gene>
    <name evidence="2" type="ORF">EV189_0761</name>
</gene>
<comment type="caution">
    <text evidence="2">The sequence shown here is derived from an EMBL/GenBank/DDBJ whole genome shotgun (WGS) entry which is preliminary data.</text>
</comment>
<dbReference type="OrthoDB" id="3695445at2"/>
<dbReference type="EMBL" id="SGXD01000001">
    <property type="protein sequence ID" value="RZS91519.1"/>
    <property type="molecule type" value="Genomic_DNA"/>
</dbReference>
<organism evidence="2 3">
    <name type="scientific">Motilibacter rhizosphaerae</name>
    <dbReference type="NCBI Taxonomy" id="598652"/>
    <lineage>
        <taxon>Bacteria</taxon>
        <taxon>Bacillati</taxon>
        <taxon>Actinomycetota</taxon>
        <taxon>Actinomycetes</taxon>
        <taxon>Motilibacterales</taxon>
        <taxon>Motilibacteraceae</taxon>
        <taxon>Motilibacter</taxon>
    </lineage>
</organism>
<evidence type="ECO:0000313" key="3">
    <source>
        <dbReference type="Proteomes" id="UP000293638"/>
    </source>
</evidence>